<feature type="region of interest" description="Disordered" evidence="5">
    <location>
        <begin position="1559"/>
        <end position="2036"/>
    </location>
</feature>
<feature type="compositionally biased region" description="Basic and acidic residues" evidence="5">
    <location>
        <begin position="1639"/>
        <end position="1655"/>
    </location>
</feature>
<feature type="region of interest" description="Disordered" evidence="5">
    <location>
        <begin position="1191"/>
        <end position="1265"/>
    </location>
</feature>
<dbReference type="Gene3D" id="3.90.120.10">
    <property type="entry name" value="DNA Methylase, subunit A, domain 2"/>
    <property type="match status" value="1"/>
</dbReference>
<feature type="region of interest" description="Disordered" evidence="5">
    <location>
        <begin position="868"/>
        <end position="993"/>
    </location>
</feature>
<feature type="compositionally biased region" description="Basic and acidic residues" evidence="5">
    <location>
        <begin position="915"/>
        <end position="928"/>
    </location>
</feature>
<dbReference type="InterPro" id="IPR001525">
    <property type="entry name" value="C5_MeTfrase"/>
</dbReference>
<dbReference type="Pfam" id="PF00145">
    <property type="entry name" value="DNA_methylase"/>
    <property type="match status" value="1"/>
</dbReference>
<dbReference type="EMBL" id="JAEHOE010000028">
    <property type="protein sequence ID" value="KAG2494765.1"/>
    <property type="molecule type" value="Genomic_DNA"/>
</dbReference>
<evidence type="ECO:0000313" key="7">
    <source>
        <dbReference type="Proteomes" id="UP000612055"/>
    </source>
</evidence>
<dbReference type="SUPFAM" id="SSF53335">
    <property type="entry name" value="S-adenosyl-L-methionine-dependent methyltransferases"/>
    <property type="match status" value="1"/>
</dbReference>
<feature type="compositionally biased region" description="Low complexity" evidence="5">
    <location>
        <begin position="212"/>
        <end position="241"/>
    </location>
</feature>
<dbReference type="InterPro" id="IPR018117">
    <property type="entry name" value="C5_DNA_meth_AS"/>
</dbReference>
<dbReference type="Proteomes" id="UP000612055">
    <property type="component" value="Unassembled WGS sequence"/>
</dbReference>
<feature type="region of interest" description="Disordered" evidence="5">
    <location>
        <begin position="1077"/>
        <end position="1141"/>
    </location>
</feature>
<feature type="compositionally biased region" description="Acidic residues" evidence="5">
    <location>
        <begin position="1277"/>
        <end position="1292"/>
    </location>
</feature>
<keyword evidence="4" id="KW-0949">S-adenosyl-L-methionine</keyword>
<gene>
    <name evidence="6" type="ORF">HYH03_007010</name>
</gene>
<dbReference type="InterPro" id="IPR050390">
    <property type="entry name" value="C5-Methyltransferase"/>
</dbReference>
<feature type="compositionally biased region" description="Low complexity" evidence="5">
    <location>
        <begin position="1787"/>
        <end position="1813"/>
    </location>
</feature>
<feature type="compositionally biased region" description="Low complexity" evidence="5">
    <location>
        <begin position="1097"/>
        <end position="1111"/>
    </location>
</feature>
<feature type="compositionally biased region" description="Gly residues" evidence="5">
    <location>
        <begin position="739"/>
        <end position="749"/>
    </location>
</feature>
<dbReference type="EC" id="2.1.1.37" evidence="1"/>
<feature type="compositionally biased region" description="Acidic residues" evidence="5">
    <location>
        <begin position="1814"/>
        <end position="1834"/>
    </location>
</feature>
<feature type="region of interest" description="Disordered" evidence="5">
    <location>
        <begin position="160"/>
        <end position="257"/>
    </location>
</feature>
<dbReference type="GO" id="GO:0003886">
    <property type="term" value="F:DNA (cytosine-5-)-methyltransferase activity"/>
    <property type="evidence" value="ECO:0007669"/>
    <property type="project" value="UniProtKB-EC"/>
</dbReference>
<feature type="compositionally biased region" description="Low complexity" evidence="5">
    <location>
        <begin position="1215"/>
        <end position="1236"/>
    </location>
</feature>
<dbReference type="GO" id="GO:0032259">
    <property type="term" value="P:methylation"/>
    <property type="evidence" value="ECO:0007669"/>
    <property type="project" value="UniProtKB-KW"/>
</dbReference>
<feature type="compositionally biased region" description="Low complexity" evidence="5">
    <location>
        <begin position="1704"/>
        <end position="1721"/>
    </location>
</feature>
<feature type="compositionally biased region" description="Basic and acidic residues" evidence="5">
    <location>
        <begin position="1665"/>
        <end position="1687"/>
    </location>
</feature>
<dbReference type="GO" id="GO:0005634">
    <property type="term" value="C:nucleus"/>
    <property type="evidence" value="ECO:0007669"/>
    <property type="project" value="TreeGrafter"/>
</dbReference>
<organism evidence="6 7">
    <name type="scientific">Edaphochlamys debaryana</name>
    <dbReference type="NCBI Taxonomy" id="47281"/>
    <lineage>
        <taxon>Eukaryota</taxon>
        <taxon>Viridiplantae</taxon>
        <taxon>Chlorophyta</taxon>
        <taxon>core chlorophytes</taxon>
        <taxon>Chlorophyceae</taxon>
        <taxon>CS clade</taxon>
        <taxon>Chlamydomonadales</taxon>
        <taxon>Chlamydomonadales incertae sedis</taxon>
        <taxon>Edaphochlamys</taxon>
    </lineage>
</organism>
<name>A0A835Y9B5_9CHLO</name>
<dbReference type="InterPro" id="IPR029063">
    <property type="entry name" value="SAM-dependent_MTases_sf"/>
</dbReference>
<comment type="caution">
    <text evidence="6">The sequence shown here is derived from an EMBL/GenBank/DDBJ whole genome shotgun (WGS) entry which is preliminary data.</text>
</comment>
<dbReference type="PANTHER" id="PTHR10629">
    <property type="entry name" value="CYTOSINE-SPECIFIC METHYLTRANSFERASE"/>
    <property type="match status" value="1"/>
</dbReference>
<feature type="compositionally biased region" description="Low complexity" evidence="5">
    <location>
        <begin position="1754"/>
        <end position="1777"/>
    </location>
</feature>
<feature type="compositionally biased region" description="Gly residues" evidence="5">
    <location>
        <begin position="395"/>
        <end position="431"/>
    </location>
</feature>
<dbReference type="GO" id="GO:0003677">
    <property type="term" value="F:DNA binding"/>
    <property type="evidence" value="ECO:0007669"/>
    <property type="project" value="TreeGrafter"/>
</dbReference>
<feature type="compositionally biased region" description="Low complexity" evidence="5">
    <location>
        <begin position="750"/>
        <end position="770"/>
    </location>
</feature>
<feature type="compositionally biased region" description="Gly residues" evidence="5">
    <location>
        <begin position="179"/>
        <end position="188"/>
    </location>
</feature>
<dbReference type="GO" id="GO:0044027">
    <property type="term" value="P:negative regulation of gene expression via chromosomal CpG island methylation"/>
    <property type="evidence" value="ECO:0007669"/>
    <property type="project" value="TreeGrafter"/>
</dbReference>
<evidence type="ECO:0000256" key="4">
    <source>
        <dbReference type="ARBA" id="ARBA00022691"/>
    </source>
</evidence>
<protein>
    <recommendedName>
        <fullName evidence="1">DNA (cytosine-5-)-methyltransferase</fullName>
        <ecNumber evidence="1">2.1.1.37</ecNumber>
    </recommendedName>
</protein>
<feature type="compositionally biased region" description="Acidic residues" evidence="5">
    <location>
        <begin position="1960"/>
        <end position="1974"/>
    </location>
</feature>
<feature type="region of interest" description="Disordered" evidence="5">
    <location>
        <begin position="1277"/>
        <end position="1302"/>
    </location>
</feature>
<feature type="compositionally biased region" description="Low complexity" evidence="5">
    <location>
        <begin position="2024"/>
        <end position="2036"/>
    </location>
</feature>
<feature type="compositionally biased region" description="Low complexity" evidence="5">
    <location>
        <begin position="1730"/>
        <end position="1747"/>
    </location>
</feature>
<reference evidence="6" key="1">
    <citation type="journal article" date="2020" name="bioRxiv">
        <title>Comparative genomics of Chlamydomonas.</title>
        <authorList>
            <person name="Craig R.J."/>
            <person name="Hasan A.R."/>
            <person name="Ness R.W."/>
            <person name="Keightley P.D."/>
        </authorList>
    </citation>
    <scope>NUCLEOTIDE SEQUENCE</scope>
    <source>
        <strain evidence="6">CCAP 11/70</strain>
    </source>
</reference>
<evidence type="ECO:0000256" key="1">
    <source>
        <dbReference type="ARBA" id="ARBA00011975"/>
    </source>
</evidence>
<dbReference type="PANTHER" id="PTHR10629:SF50">
    <property type="entry name" value="DNA (CYTOSINE-5)-METHYLTRANSFERASE CMT3"/>
    <property type="match status" value="1"/>
</dbReference>
<evidence type="ECO:0000313" key="6">
    <source>
        <dbReference type="EMBL" id="KAG2494765.1"/>
    </source>
</evidence>
<feature type="region of interest" description="Disordered" evidence="5">
    <location>
        <begin position="739"/>
        <end position="790"/>
    </location>
</feature>
<feature type="compositionally biased region" description="Low complexity" evidence="5">
    <location>
        <begin position="1975"/>
        <end position="1991"/>
    </location>
</feature>
<keyword evidence="3" id="KW-0808">Transferase</keyword>
<feature type="region of interest" description="Disordered" evidence="5">
    <location>
        <begin position="393"/>
        <end position="431"/>
    </location>
</feature>
<feature type="compositionally biased region" description="Basic and acidic residues" evidence="5">
    <location>
        <begin position="2005"/>
        <end position="2023"/>
    </location>
</feature>
<keyword evidence="7" id="KW-1185">Reference proteome</keyword>
<evidence type="ECO:0000256" key="3">
    <source>
        <dbReference type="ARBA" id="ARBA00022679"/>
    </source>
</evidence>
<feature type="region of interest" description="Disordered" evidence="5">
    <location>
        <begin position="1447"/>
        <end position="1482"/>
    </location>
</feature>
<evidence type="ECO:0000256" key="2">
    <source>
        <dbReference type="ARBA" id="ARBA00022603"/>
    </source>
</evidence>
<feature type="compositionally biased region" description="Low complexity" evidence="5">
    <location>
        <begin position="1856"/>
        <end position="1865"/>
    </location>
</feature>
<feature type="compositionally biased region" description="Acidic residues" evidence="5">
    <location>
        <begin position="899"/>
        <end position="914"/>
    </location>
</feature>
<proteinExistence type="predicted"/>
<dbReference type="PROSITE" id="PS00094">
    <property type="entry name" value="C5_MTASE_1"/>
    <property type="match status" value="1"/>
</dbReference>
<sequence>MSRAEQEEAWKGEHYKLKYAWCYRLRDTSIGTHFKVNPDRPGDDEVPKGEVRQYTEPRKGVEELLGDQSLWLEEQWESEEGSGAELLTPSCIVRRVTVYWVPPNLGVPPPEEPEGPVPVDQEVVFHLRGYYSHNFKRFLDGTRPPGALLLPPRAGAAVASLAGGSGMGPSPNQGPDLHSGGGARGLHGSGLPAATSADRWRNSSSGGGGSSRSGQAATAGSTTAAAAAAATAAAAAGRGDPAPLPPELHGPPDNERPTSLVHVLTYLTARLARSPPFAGKSADHPDLGGGGAEGGGDPRRAKLLRVLQACCGPGGLSLQNGLCKPLSGQGDAFEFVDGFGVDLGEDACTTFVANHCGAAVYNCTVDEFLELVRRFVMLGDFLECCRQRDEAAGGAAAGGSGAGARAGGGTTRSGNDGAGGSGEASGGEAAGGGGGSCCVGDVTGMGLMHSVQTTKKGQLVQTLKPKNYWLEVRVERSAASKQPGSAALTAWCALETKWRRIGLSEGGLPDQLWVPVQELLEGEAAGPQTRQLLRSYVERVKAERRLPRRGDIDVVAAGPPCQNLSQLNRKVSNKNIMADAKNRLVFAVLDLVEILRPAYVVLEQVLAAASKEDGVWLREVQARLLLMDYQQQVVDIAAADHGAPEGRQRIFVLAAAPGRILPPVPYKTHAFTPSINDGGSKLVTLERCRPVPPPGHKLLPRSCIADAISGLDACPRSNWALSPLASVATAGAGAGCAAGGGGGPGGSRSGAGPCTPPASAAAARHSAASAQPPPQAPLQHVLSSAKTPPGTTPANVRVAICNGLASLRNAELAASQLALYATALDLERRQAAEKGSAAGSPRVLTPWELCTKELEWDGIRLLPRAEGEAGVAEAGAGGKRRRRAAGAEAARRIRRGFVEEEAEDWDDEEEEEDEQRQSQRGDGGEAERTGAASGEGSAKLQRDSSRPQASATGLADQPASQTAARDGGDCRAQPPGSSDEEGEGPEAHAEARAKAWSGYGLARALGDEGVVAAYANDPCATRAERRARRKGIEAEWRKLGEERVEEARAALTELLCLGPAMRALLERELRRARGEPLTCAADSGPSGAGGAGPATPPARAGRAGTSASPGVARGGAGGKGGGGWGRGGPGGGGGRGSGTGASGCPLDGLVANHAPMPQSVADEQRIALIPPALGREDTKLHASPQLRLPCGLLARPGGAGGQVGDARSPSQAEHSQAQAGPSQAQAGPSQAQAGPSQAPPPAPPRTPRETPGRSGPRRLWPRHDSDWDLEVAAIDEIAETSTDDSSDGEDGDAGARRRKEQPRAYRRACLRGYHGVIDSAAHVTRTYAHPTQNRLLTPRELMCIHGFALYYVICTALKKQSCGGDGNVRIKGIMSYGSVVQTALDTLTAALQLAEQWRARLELGPQQAAAACTGPTTGGQAARDARGSGGAGSSGFYANGLWQDSSRARAPGSMGTSGAGSGTSGGASGSGSGDSGSAGPGDAQAALKAALIRVRQALKAVRMQRKPEYRQIGESVSPLVAAPLADSFRLAASGADCIPGDREQQAHVRIGAREAATAGVRLKLGPQPAQGRGGGQSGAAGLRRQGPEGGQPQFRTPAAPAPKQREAPAGGVRPGRALDPAEAMGRDAPAAKAVVAGEGSDKGVDADAYHVDTPKRRGAFRPPRRGLDPGPRAKPEREPQPQHETRPARGCRAAAEPQARRSTRPAAARAQQRLRAAAAEAESSEDEGGADSSDGAEGLAGRLAAGRGFKRRAQAPLPQARPARAPASACAPAAKAPSGRREPPKSAPTAAERAAAAKGRGTRAAPAAAAAATSDEEGEERAEESETTADDSRDEDFTVGGEEEDSDGAGGDGRGARAPAAAAALRGRRAVRAAPPPRDGPPLWARSRAGRPSAAAAAAAAAVDEEEEQEEEGRGTGSGAGGSDPSDSGDGASDGDGEVIELLSSSSGSEFGSESGSDLSSEDDDGDGDEEDAAESSGGESSASAELSSGDVDNEEEGSAGAKGEPSEDIRGGRGRGRAREGRVVGARRSAALRGASARGAKRLMEAIAVTAGGFVGWALTV</sequence>
<feature type="compositionally biased region" description="Gly residues" evidence="5">
    <location>
        <begin position="1455"/>
        <end position="1479"/>
    </location>
</feature>
<dbReference type="OrthoDB" id="546194at2759"/>
<keyword evidence="2" id="KW-0489">Methyltransferase</keyword>
<feature type="compositionally biased region" description="Gly residues" evidence="5">
    <location>
        <begin position="1112"/>
        <end position="1141"/>
    </location>
</feature>
<feature type="region of interest" description="Disordered" evidence="5">
    <location>
        <begin position="275"/>
        <end position="298"/>
    </location>
</feature>
<evidence type="ECO:0000256" key="5">
    <source>
        <dbReference type="SAM" id="MobiDB-lite"/>
    </source>
</evidence>
<accession>A0A835Y9B5</accession>
<dbReference type="Gene3D" id="3.40.50.150">
    <property type="entry name" value="Vaccinia Virus protein VP39"/>
    <property type="match status" value="1"/>
</dbReference>
<feature type="compositionally biased region" description="Low complexity" evidence="5">
    <location>
        <begin position="1941"/>
        <end position="1959"/>
    </location>
</feature>